<proteinExistence type="predicted"/>
<protein>
    <submittedName>
        <fullName evidence="3">Tetrapyrrole methylase family protein/MazG family protein</fullName>
    </submittedName>
</protein>
<dbReference type="Gene3D" id="1.10.287.1080">
    <property type="entry name" value="MazG-like"/>
    <property type="match status" value="2"/>
</dbReference>
<dbReference type="Proteomes" id="UP001228504">
    <property type="component" value="Unassembled WGS sequence"/>
</dbReference>
<dbReference type="InterPro" id="IPR004518">
    <property type="entry name" value="MazG-like_dom"/>
</dbReference>
<dbReference type="SUPFAM" id="SSF53790">
    <property type="entry name" value="Tetrapyrrole methylase"/>
    <property type="match status" value="1"/>
</dbReference>
<dbReference type="GO" id="GO:0008168">
    <property type="term" value="F:methyltransferase activity"/>
    <property type="evidence" value="ECO:0007669"/>
    <property type="project" value="UniProtKB-KW"/>
</dbReference>
<dbReference type="NCBIfam" id="TIGR00444">
    <property type="entry name" value="mazG"/>
    <property type="match status" value="1"/>
</dbReference>
<dbReference type="InterPro" id="IPR035996">
    <property type="entry name" value="4pyrrol_Methylase_sf"/>
</dbReference>
<dbReference type="InterPro" id="IPR011551">
    <property type="entry name" value="NTP_PyrPHydrolase_MazG"/>
</dbReference>
<dbReference type="CDD" id="cd11528">
    <property type="entry name" value="NTP-PPase_MazG_Nterm"/>
    <property type="match status" value="1"/>
</dbReference>
<evidence type="ECO:0000259" key="2">
    <source>
        <dbReference type="Pfam" id="PF03819"/>
    </source>
</evidence>
<dbReference type="PANTHER" id="PTHR30522:SF0">
    <property type="entry name" value="NUCLEOSIDE TRIPHOSPHATE PYROPHOSPHOHYDROLASE"/>
    <property type="match status" value="1"/>
</dbReference>
<dbReference type="GO" id="GO:0032259">
    <property type="term" value="P:methylation"/>
    <property type="evidence" value="ECO:0007669"/>
    <property type="project" value="UniProtKB-KW"/>
</dbReference>
<comment type="caution">
    <text evidence="3">The sequence shown here is derived from an EMBL/GenBank/DDBJ whole genome shotgun (WGS) entry which is preliminary data.</text>
</comment>
<dbReference type="SUPFAM" id="SSF101386">
    <property type="entry name" value="all-alpha NTP pyrophosphatases"/>
    <property type="match status" value="2"/>
</dbReference>
<dbReference type="CDD" id="cd11529">
    <property type="entry name" value="NTP-PPase_MazG_Cterm"/>
    <property type="match status" value="1"/>
</dbReference>
<dbReference type="InterPro" id="IPR035013">
    <property type="entry name" value="YabN_N"/>
</dbReference>
<organism evidence="3 4">
    <name type="scientific">Eubacterium multiforme</name>
    <dbReference type="NCBI Taxonomy" id="83339"/>
    <lineage>
        <taxon>Bacteria</taxon>
        <taxon>Bacillati</taxon>
        <taxon>Bacillota</taxon>
        <taxon>Clostridia</taxon>
        <taxon>Eubacteriales</taxon>
        <taxon>Eubacteriaceae</taxon>
        <taxon>Eubacterium</taxon>
    </lineage>
</organism>
<accession>A0ABT9UVB1</accession>
<evidence type="ECO:0000259" key="1">
    <source>
        <dbReference type="Pfam" id="PF00590"/>
    </source>
</evidence>
<keyword evidence="4" id="KW-1185">Reference proteome</keyword>
<dbReference type="Pfam" id="PF03819">
    <property type="entry name" value="MazG"/>
    <property type="match status" value="2"/>
</dbReference>
<dbReference type="InterPro" id="IPR048011">
    <property type="entry name" value="NTP-PPase_MazG-like_C"/>
</dbReference>
<feature type="domain" description="NTP pyrophosphohydrolase MazG-like" evidence="2">
    <location>
        <begin position="391"/>
        <end position="448"/>
    </location>
</feature>
<dbReference type="PANTHER" id="PTHR30522">
    <property type="entry name" value="NUCLEOSIDE TRIPHOSPHATE PYROPHOSPHOHYDROLASE"/>
    <property type="match status" value="1"/>
</dbReference>
<feature type="domain" description="Tetrapyrrole methylase" evidence="1">
    <location>
        <begin position="2"/>
        <end position="205"/>
    </location>
</feature>
<feature type="domain" description="NTP pyrophosphohydrolase MazG-like" evidence="2">
    <location>
        <begin position="251"/>
        <end position="324"/>
    </location>
</feature>
<dbReference type="InterPro" id="IPR000878">
    <property type="entry name" value="4pyrrol_Mease"/>
</dbReference>
<dbReference type="Gene3D" id="3.40.1010.10">
    <property type="entry name" value="Cobalt-precorrin-4 Transmethylase, Domain 1"/>
    <property type="match status" value="1"/>
</dbReference>
<dbReference type="Pfam" id="PF00590">
    <property type="entry name" value="TP_methylase"/>
    <property type="match status" value="1"/>
</dbReference>
<dbReference type="InterPro" id="IPR024180">
    <property type="entry name" value="Tetrapyrrole_Mease/MazG_pred"/>
</dbReference>
<reference evidence="3 4" key="1">
    <citation type="submission" date="2023-07" db="EMBL/GenBank/DDBJ databases">
        <title>Genomic Encyclopedia of Type Strains, Phase IV (KMG-IV): sequencing the most valuable type-strain genomes for metagenomic binning, comparative biology and taxonomic classification.</title>
        <authorList>
            <person name="Goeker M."/>
        </authorList>
    </citation>
    <scope>NUCLEOTIDE SEQUENCE [LARGE SCALE GENOMIC DNA]</scope>
    <source>
        <strain evidence="3 4">DSM 20694</strain>
    </source>
</reference>
<sequence>MIKIVGLGPGDRDALTIGTLRLLEESENIYFRTENYPIVDFIKERNIKFKTYDHFYNTGKNFDEVYKNIAEDIIKVHKETGEVVYAVPGHPLVAEKSVSNLIDICDREKINYEILPAVSFIDIIIDKLKIDPTEGFKIIDAFDINNQILDKRIGTIITEVYNPFIASEVKLKLLEYYDDETKIIYIKSPGVKDLESIREIPLYELDMQEDIDCLTFVYIPKDLNNKKDINDLIELIDLLRSEEGCPWDREQTHESIRNELVEESYEVKDAIEKNDEEALVEELGDVLLHVIFHSSIGREDGYFDFNDVVRGVYKKMVDRHPHIFKNNKVSDSEEVLQSWDELKKEEKGFETVTDELNGVAKALPALIRAHKIQNKARKVGFDWDNVKDASKKVLEELDEVLEVYNSGNKERITEEVGDLLFSCVNVSRFLDVDEEEALNKTTDKFIRRFSYIEEQAIKNGKDLKTMTLEEMDKFWNQAKKQENN</sequence>
<keyword evidence="3" id="KW-0808">Transferase</keyword>
<dbReference type="InterPro" id="IPR048015">
    <property type="entry name" value="NTP-PPase_MazG-like_N"/>
</dbReference>
<evidence type="ECO:0000313" key="3">
    <source>
        <dbReference type="EMBL" id="MDQ0150248.1"/>
    </source>
</evidence>
<dbReference type="PIRSF" id="PIRSF002845">
    <property type="entry name" value="Ttrprl_mtas_MazG"/>
    <property type="match status" value="1"/>
</dbReference>
<dbReference type="InterPro" id="IPR014777">
    <property type="entry name" value="4pyrrole_Mease_sub1"/>
</dbReference>
<dbReference type="NCBIfam" id="NF007113">
    <property type="entry name" value="PRK09562.1"/>
    <property type="match status" value="1"/>
</dbReference>
<name>A0ABT9UVB1_9FIRM</name>
<gene>
    <name evidence="3" type="ORF">J2S18_002186</name>
</gene>
<dbReference type="RefSeq" id="WP_307486823.1">
    <property type="nucleotide sequence ID" value="NZ_JAUSUF010000007.1"/>
</dbReference>
<dbReference type="EMBL" id="JAUSUF010000007">
    <property type="protein sequence ID" value="MDQ0150248.1"/>
    <property type="molecule type" value="Genomic_DNA"/>
</dbReference>
<evidence type="ECO:0000313" key="4">
    <source>
        <dbReference type="Proteomes" id="UP001228504"/>
    </source>
</evidence>
<dbReference type="CDD" id="cd11723">
    <property type="entry name" value="YabN_N_like"/>
    <property type="match status" value="1"/>
</dbReference>
<keyword evidence="3" id="KW-0489">Methyltransferase</keyword>